<dbReference type="RefSeq" id="WP_145769373.1">
    <property type="nucleotide sequence ID" value="NZ_LR778301.1"/>
</dbReference>
<dbReference type="Gene3D" id="2.60.120.600">
    <property type="entry name" value="Domain of unknown function DUF1214, C-terminal domain"/>
    <property type="match status" value="1"/>
</dbReference>
<proteinExistence type="predicted"/>
<accession>A0A6S6YSQ3</accession>
<evidence type="ECO:0000259" key="1">
    <source>
        <dbReference type="Pfam" id="PF06742"/>
    </source>
</evidence>
<dbReference type="Pfam" id="PF06742">
    <property type="entry name" value="DUF1214"/>
    <property type="match status" value="2"/>
</dbReference>
<keyword evidence="3" id="KW-1185">Reference proteome</keyword>
<name>A0A6S6YSQ3_9PROT</name>
<dbReference type="KEGG" id="doe:DENOEST_3478"/>
<dbReference type="OrthoDB" id="4667238at2"/>
<dbReference type="AlphaFoldDB" id="A0A6S6YSQ3"/>
<dbReference type="Gene3D" id="2.60.120.1600">
    <property type="match status" value="1"/>
</dbReference>
<dbReference type="EMBL" id="LR778301">
    <property type="protein sequence ID" value="CAB1370632.1"/>
    <property type="molecule type" value="Genomic_DNA"/>
</dbReference>
<dbReference type="SUPFAM" id="SSF160935">
    <property type="entry name" value="VPA0735-like"/>
    <property type="match status" value="1"/>
</dbReference>
<feature type="domain" description="DUF1214" evidence="1">
    <location>
        <begin position="93"/>
        <end position="172"/>
    </location>
</feature>
<sequence>MTTPIEQRIITGQLWEEYCDTLKRAGQQLLRPETPHTTFDQAEGMRYLSRLVRAGLEMMVEGADADFPTFVIPSHETIKIGADNPDNLYQTARINGRNEYRIRGSRGTVPTLNFATKKGGYEKAGSKLEGTGLLSTQEMQVNADGSFEILVSAQRPASGNWLPMEETSHMLLVRQTFHDRRKEKAAEFSIERVGHGGAPAPLDPARFAASLMAAGHYTENTARLFCDWAALFKQEHHNTIPLGNQAMFQAAGGDPNIAYHHGYWEFGEDEAMVIDAVVPPCEFWNFQVDNYWMESLDYRHHRIHVNSHGARYNPDGSVTIVIAHRDPGHPNWLTTAGHALGTSLFRVIGAGSATAKIATRLVKLSDIPHMPKEQCA</sequence>
<evidence type="ECO:0000313" key="2">
    <source>
        <dbReference type="EMBL" id="CAB1370632.1"/>
    </source>
</evidence>
<dbReference type="InterPro" id="IPR010621">
    <property type="entry name" value="DUF1214"/>
</dbReference>
<dbReference type="InterPro" id="IPR037049">
    <property type="entry name" value="DUF1214_C_sf"/>
</dbReference>
<organism evidence="2 3">
    <name type="scientific">Denitratisoma oestradiolicum</name>
    <dbReference type="NCBI Taxonomy" id="311182"/>
    <lineage>
        <taxon>Bacteria</taxon>
        <taxon>Pseudomonadati</taxon>
        <taxon>Pseudomonadota</taxon>
        <taxon>Betaproteobacteria</taxon>
        <taxon>Nitrosomonadales</taxon>
        <taxon>Sterolibacteriaceae</taxon>
        <taxon>Denitratisoma</taxon>
    </lineage>
</organism>
<dbReference type="Proteomes" id="UP000515733">
    <property type="component" value="Chromosome"/>
</dbReference>
<reference evidence="2 3" key="1">
    <citation type="submission" date="2020-03" db="EMBL/GenBank/DDBJ databases">
        <authorList>
            <consortium name="Genoscope - CEA"/>
            <person name="William W."/>
        </authorList>
    </citation>
    <scope>NUCLEOTIDE SEQUENCE [LARGE SCALE GENOMIC DNA]</scope>
    <source>
        <strain evidence="3">DSM 16959</strain>
    </source>
</reference>
<gene>
    <name evidence="2" type="ORF">DENOEST_3478</name>
</gene>
<protein>
    <recommendedName>
        <fullName evidence="1">DUF1214 domain-containing protein</fullName>
    </recommendedName>
</protein>
<feature type="domain" description="DUF1214" evidence="1">
    <location>
        <begin position="278"/>
        <end position="339"/>
    </location>
</feature>
<evidence type="ECO:0000313" key="3">
    <source>
        <dbReference type="Proteomes" id="UP000515733"/>
    </source>
</evidence>